<dbReference type="InterPro" id="IPR041677">
    <property type="entry name" value="DNA2/NAM7_AAA_11"/>
</dbReference>
<dbReference type="CDD" id="cd18808">
    <property type="entry name" value="SF1_C_Upf1"/>
    <property type="match status" value="1"/>
</dbReference>
<dbReference type="Proteomes" id="UP001500466">
    <property type="component" value="Unassembled WGS sequence"/>
</dbReference>
<reference evidence="4" key="1">
    <citation type="journal article" date="2019" name="Int. J. Syst. Evol. Microbiol.">
        <title>The Global Catalogue of Microorganisms (GCM) 10K type strain sequencing project: providing services to taxonomists for standard genome sequencing and annotation.</title>
        <authorList>
            <consortium name="The Broad Institute Genomics Platform"/>
            <consortium name="The Broad Institute Genome Sequencing Center for Infectious Disease"/>
            <person name="Wu L."/>
            <person name="Ma J."/>
        </authorList>
    </citation>
    <scope>NUCLEOTIDE SEQUENCE [LARGE SCALE GENOMIC DNA]</scope>
    <source>
        <strain evidence="4">JCM 17986</strain>
    </source>
</reference>
<organism evidence="3 4">
    <name type="scientific">Yinghuangia aomiensis</name>
    <dbReference type="NCBI Taxonomy" id="676205"/>
    <lineage>
        <taxon>Bacteria</taxon>
        <taxon>Bacillati</taxon>
        <taxon>Actinomycetota</taxon>
        <taxon>Actinomycetes</taxon>
        <taxon>Kitasatosporales</taxon>
        <taxon>Streptomycetaceae</taxon>
        <taxon>Yinghuangia</taxon>
    </lineage>
</organism>
<accession>A0ABP9I5W9</accession>
<dbReference type="Pfam" id="PF13086">
    <property type="entry name" value="AAA_11"/>
    <property type="match status" value="1"/>
</dbReference>
<proteinExistence type="predicted"/>
<name>A0ABP9I5W9_9ACTN</name>
<evidence type="ECO:0000313" key="3">
    <source>
        <dbReference type="EMBL" id="GAA4988313.1"/>
    </source>
</evidence>
<dbReference type="InterPro" id="IPR047187">
    <property type="entry name" value="SF1_C_Upf1"/>
</dbReference>
<dbReference type="InterPro" id="IPR041679">
    <property type="entry name" value="DNA2/NAM7-like_C"/>
</dbReference>
<dbReference type="Pfam" id="PF13087">
    <property type="entry name" value="AAA_12"/>
    <property type="match status" value="1"/>
</dbReference>
<dbReference type="SUPFAM" id="SSF52540">
    <property type="entry name" value="P-loop containing nucleoside triphosphate hydrolases"/>
    <property type="match status" value="1"/>
</dbReference>
<feature type="domain" description="DNA2/NAM7 helicase helicase" evidence="1">
    <location>
        <begin position="52"/>
        <end position="92"/>
    </location>
</feature>
<evidence type="ECO:0000259" key="2">
    <source>
        <dbReference type="Pfam" id="PF13087"/>
    </source>
</evidence>
<dbReference type="PANTHER" id="PTHR10887:SF495">
    <property type="entry name" value="HELICASE SENATAXIN ISOFORM X1-RELATED"/>
    <property type="match status" value="1"/>
</dbReference>
<dbReference type="Gene3D" id="3.40.50.300">
    <property type="entry name" value="P-loop containing nucleotide triphosphate hydrolases"/>
    <property type="match status" value="2"/>
</dbReference>
<feature type="domain" description="DNA2/NAM7 helicase-like C-terminal" evidence="2">
    <location>
        <begin position="133"/>
        <end position="318"/>
    </location>
</feature>
<sequence length="462" mass="49481">MSAETLVRGAELMRQRLDTLQRRRGTQRSQRNLMAHMKGWAITTHAVRQLVLEPKLFDLVVIDEASQCSIAAVVPLLFRARRALIIGDPMQLGHIPGISPEQERQARVRAGLTAAWLEDRRFAYHVYSAYHAAAQNGDAALLLDEHYRCRPEIADVVNGHCYAGRLEVLTNVLGQVPPVGIGGAGGRGPGQVLAWSDVPNGQSMRGPGDKSWCNPAEASVVAAVVKDLLQELPETATVGVVTPFRAQKDALEREIGGDRVRVGTVHAFQGGQRDVMVLSPVATGNTPPGTAKWVANQVNLWNVAITRAKSQLTTVGDHGFWRDRTGLPHVLATRSGLVSAGGAAPVPGFVPGMPRDPDRELLVDRVQQFLGARGVERDAVIGGYPVDLLFAGAEGPVAVLVDAGPIPGGDPARHLRLSQERARLLVGLPVEGRAGAEGVVDVIRVPAWRALAGDEALMPLFG</sequence>
<gene>
    <name evidence="3" type="ORF">GCM10023205_69070</name>
</gene>
<evidence type="ECO:0008006" key="5">
    <source>
        <dbReference type="Google" id="ProtNLM"/>
    </source>
</evidence>
<dbReference type="PANTHER" id="PTHR10887">
    <property type="entry name" value="DNA2/NAM7 HELICASE FAMILY"/>
    <property type="match status" value="1"/>
</dbReference>
<protein>
    <recommendedName>
        <fullName evidence="5">AAA domain-containing protein</fullName>
    </recommendedName>
</protein>
<keyword evidence="4" id="KW-1185">Reference proteome</keyword>
<comment type="caution">
    <text evidence="3">The sequence shown here is derived from an EMBL/GenBank/DDBJ whole genome shotgun (WGS) entry which is preliminary data.</text>
</comment>
<evidence type="ECO:0000313" key="4">
    <source>
        <dbReference type="Proteomes" id="UP001500466"/>
    </source>
</evidence>
<evidence type="ECO:0000259" key="1">
    <source>
        <dbReference type="Pfam" id="PF13086"/>
    </source>
</evidence>
<dbReference type="InterPro" id="IPR045055">
    <property type="entry name" value="DNA2/NAM7-like"/>
</dbReference>
<dbReference type="EMBL" id="BAABHS010000035">
    <property type="protein sequence ID" value="GAA4988313.1"/>
    <property type="molecule type" value="Genomic_DNA"/>
</dbReference>
<dbReference type="InterPro" id="IPR027417">
    <property type="entry name" value="P-loop_NTPase"/>
</dbReference>